<evidence type="ECO:0000313" key="2">
    <source>
        <dbReference type="EMBL" id="KAE9962846.1"/>
    </source>
</evidence>
<accession>A0A8H3YM98</accession>
<feature type="compositionally biased region" description="Polar residues" evidence="1">
    <location>
        <begin position="446"/>
        <end position="456"/>
    </location>
</feature>
<dbReference type="Proteomes" id="UP000447873">
    <property type="component" value="Unassembled WGS sequence"/>
</dbReference>
<feature type="compositionally biased region" description="Low complexity" evidence="1">
    <location>
        <begin position="693"/>
        <end position="704"/>
    </location>
</feature>
<protein>
    <submittedName>
        <fullName evidence="2">Uncharacterized protein</fullName>
    </submittedName>
</protein>
<dbReference type="AlphaFoldDB" id="A0A8H3YM98"/>
<comment type="caution">
    <text evidence="2">The sequence shown here is derived from an EMBL/GenBank/DDBJ whole genome shotgun (WGS) entry which is preliminary data.</text>
</comment>
<proteinExistence type="predicted"/>
<feature type="compositionally biased region" description="Acidic residues" evidence="1">
    <location>
        <begin position="458"/>
        <end position="473"/>
    </location>
</feature>
<reference evidence="2 3" key="1">
    <citation type="submission" date="2018-12" db="EMBL/GenBank/DDBJ databases">
        <title>Venturia inaequalis Genome Resource.</title>
        <authorList>
            <person name="Lichtner F.J."/>
        </authorList>
    </citation>
    <scope>NUCLEOTIDE SEQUENCE [LARGE SCALE GENOMIC DNA]</scope>
    <source>
        <strain evidence="2 3">120213</strain>
    </source>
</reference>
<feature type="region of interest" description="Disordered" evidence="1">
    <location>
        <begin position="674"/>
        <end position="728"/>
    </location>
</feature>
<name>A0A8H3YM98_VENIN</name>
<evidence type="ECO:0000256" key="1">
    <source>
        <dbReference type="SAM" id="MobiDB-lite"/>
    </source>
</evidence>
<feature type="region of interest" description="Disordered" evidence="1">
    <location>
        <begin position="512"/>
        <end position="539"/>
    </location>
</feature>
<organism evidence="2 3">
    <name type="scientific">Venturia inaequalis</name>
    <name type="common">Apple scab fungus</name>
    <dbReference type="NCBI Taxonomy" id="5025"/>
    <lineage>
        <taxon>Eukaryota</taxon>
        <taxon>Fungi</taxon>
        <taxon>Dikarya</taxon>
        <taxon>Ascomycota</taxon>
        <taxon>Pezizomycotina</taxon>
        <taxon>Dothideomycetes</taxon>
        <taxon>Pleosporomycetidae</taxon>
        <taxon>Venturiales</taxon>
        <taxon>Venturiaceae</taxon>
        <taxon>Venturia</taxon>
    </lineage>
</organism>
<sequence length="793" mass="84771">MSSGPSFELRGMETFGFLDFNAEQQRREKIQTKFEAGFGGPLVSVVSPTGTAVDEKFQLVQKKIGPCSTPEEFELSVQYLTVLGARRIRELMYMAGMEAVYKTVASSDHHDKVRLLAVELVNKVENANSSGWQQPVAVGPLDLAVDDICSRVAKMEHKAPGFHPNLYDKNGPIHMPIGPSAVLVSRFPSNEEWGPPVPSNLPSWKSMRDEISNNSADPNAASKFAIISKSSDKASTNASTAVPQAALVFHGDDSMEIDTIPLSNTALASSSEKDSMEADPRSSSNTAPASYQVEDRMDIDPIPTSKAKTAQFGFAGTATGLFSNVDTTAMDGNSSDNVVPVNMTPVSSNSSSTSSPNSSGLSIWDSIKAYIKDAPKFITASSRPISLSTPCSSPPSSVSNTPITPKTACSSPVASAKPKPAFALFGFSNTAARLFSDVDTSTMDGSSFNVPISSPGISDDEDSVMSDAEDTESIDAPFPADEMEICSEDHEGTHTGSTTSTSLSQQEIPKDLGAIGDMRVPRTSLGKRKSTVSSSDSIKRARTSLTTFRLVKPLRSRTASIDAEIKLVSTPATPIVPKTPKPTAFIRSSQSKQVKALVQSPDKHNSCANAEVHIIEKMKDDTSLRAKARSSRTAPESLLARTESTVGSTIFPFDQAMLNTRLCQTNGGEAIARRRGHTVGSNATSQRGREAYESVPVSPRPSESINSPTLSLTSRVQDTTSPDTAQGEQWTRARRYEVLAASEPVPSQLGHAMHPAVLSESVLLGAGMEIPHWMKSEEAKGGIFAGLRKERVA</sequence>
<feature type="region of interest" description="Disordered" evidence="1">
    <location>
        <begin position="267"/>
        <end position="295"/>
    </location>
</feature>
<feature type="compositionally biased region" description="Basic and acidic residues" evidence="1">
    <location>
        <begin position="271"/>
        <end position="280"/>
    </location>
</feature>
<dbReference type="EMBL" id="WNWS01000967">
    <property type="protein sequence ID" value="KAE9962846.1"/>
    <property type="molecule type" value="Genomic_DNA"/>
</dbReference>
<gene>
    <name evidence="2" type="ORF">EG328_011975</name>
</gene>
<feature type="region of interest" description="Disordered" evidence="1">
    <location>
        <begin position="446"/>
        <end position="475"/>
    </location>
</feature>
<feature type="compositionally biased region" description="Polar residues" evidence="1">
    <location>
        <begin position="705"/>
        <end position="728"/>
    </location>
</feature>
<evidence type="ECO:0000313" key="3">
    <source>
        <dbReference type="Proteomes" id="UP000447873"/>
    </source>
</evidence>